<gene>
    <name evidence="5" type="ORF">A3A35_02185</name>
</gene>
<dbReference type="Pfam" id="PF03575">
    <property type="entry name" value="Peptidase_S51"/>
    <property type="match status" value="1"/>
</dbReference>
<dbReference type="GO" id="GO:0008236">
    <property type="term" value="F:serine-type peptidase activity"/>
    <property type="evidence" value="ECO:0007669"/>
    <property type="project" value="UniProtKB-KW"/>
</dbReference>
<reference evidence="5 6" key="1">
    <citation type="journal article" date="2016" name="Nat. Commun.">
        <title>Thousands of microbial genomes shed light on interconnected biogeochemical processes in an aquifer system.</title>
        <authorList>
            <person name="Anantharaman K."/>
            <person name="Brown C.T."/>
            <person name="Hug L.A."/>
            <person name="Sharon I."/>
            <person name="Castelle C.J."/>
            <person name="Probst A.J."/>
            <person name="Thomas B.C."/>
            <person name="Singh A."/>
            <person name="Wilkins M.J."/>
            <person name="Karaoz U."/>
            <person name="Brodie E.L."/>
            <person name="Williams K.H."/>
            <person name="Hubbard S.S."/>
            <person name="Banfield J.F."/>
        </authorList>
    </citation>
    <scope>NUCLEOTIDE SEQUENCE [LARGE SCALE GENOMIC DNA]</scope>
</reference>
<evidence type="ECO:0000256" key="2">
    <source>
        <dbReference type="ARBA" id="ARBA00022670"/>
    </source>
</evidence>
<proteinExistence type="inferred from homology"/>
<protein>
    <recommendedName>
        <fullName evidence="7">Peptidase</fullName>
    </recommendedName>
</protein>
<comment type="similarity">
    <text evidence="1">Belongs to the peptidase S51 family.</text>
</comment>
<evidence type="ECO:0008006" key="7">
    <source>
        <dbReference type="Google" id="ProtNLM"/>
    </source>
</evidence>
<evidence type="ECO:0000256" key="1">
    <source>
        <dbReference type="ARBA" id="ARBA00006534"/>
    </source>
</evidence>
<sequence length="194" mass="21880">MATKYILVGGYPTKTPDGGKAFAEELVKGFDEPVKILDCIFARPKDNWDKAYNEYREFFKAHLPGKKKEIILADPDTFAKQVTWADAIYLRGGETELLIAALNKNEEWRQKLDGKTLAGSSAGADAIAKYYYGLDSLQVHEGLGLLPVKVLVHYRSDYNAPNVDWNKAYSELNNYQEDLPLIALKEGEFKVIEK</sequence>
<dbReference type="Proteomes" id="UP000179115">
    <property type="component" value="Unassembled WGS sequence"/>
</dbReference>
<accession>A0A1F6ECZ3</accession>
<dbReference type="EMBL" id="MFLV01000017">
    <property type="protein sequence ID" value="OGG71521.1"/>
    <property type="molecule type" value="Genomic_DNA"/>
</dbReference>
<organism evidence="5 6">
    <name type="scientific">Candidatus Kaiserbacteria bacterium RIFCSPLOWO2_01_FULL_51_21</name>
    <dbReference type="NCBI Taxonomy" id="1798508"/>
    <lineage>
        <taxon>Bacteria</taxon>
        <taxon>Candidatus Kaiseribacteriota</taxon>
    </lineage>
</organism>
<dbReference type="Gene3D" id="3.40.50.880">
    <property type="match status" value="1"/>
</dbReference>
<dbReference type="AlphaFoldDB" id="A0A1F6ECZ3"/>
<dbReference type="GO" id="GO:0006508">
    <property type="term" value="P:proteolysis"/>
    <property type="evidence" value="ECO:0007669"/>
    <property type="project" value="UniProtKB-KW"/>
</dbReference>
<evidence type="ECO:0000313" key="6">
    <source>
        <dbReference type="Proteomes" id="UP000179115"/>
    </source>
</evidence>
<dbReference type="InterPro" id="IPR029062">
    <property type="entry name" value="Class_I_gatase-like"/>
</dbReference>
<keyword evidence="4" id="KW-0720">Serine protease</keyword>
<evidence type="ECO:0000256" key="4">
    <source>
        <dbReference type="ARBA" id="ARBA00022825"/>
    </source>
</evidence>
<comment type="caution">
    <text evidence="5">The sequence shown here is derived from an EMBL/GenBank/DDBJ whole genome shotgun (WGS) entry which is preliminary data.</text>
</comment>
<keyword evidence="3" id="KW-0378">Hydrolase</keyword>
<keyword evidence="2" id="KW-0645">Protease</keyword>
<dbReference type="STRING" id="1798508.A3A35_02185"/>
<evidence type="ECO:0000256" key="3">
    <source>
        <dbReference type="ARBA" id="ARBA00022801"/>
    </source>
</evidence>
<name>A0A1F6ECZ3_9BACT</name>
<evidence type="ECO:0000313" key="5">
    <source>
        <dbReference type="EMBL" id="OGG71521.1"/>
    </source>
</evidence>
<dbReference type="InterPro" id="IPR005320">
    <property type="entry name" value="Peptidase_S51"/>
</dbReference>
<dbReference type="SUPFAM" id="SSF52317">
    <property type="entry name" value="Class I glutamine amidotransferase-like"/>
    <property type="match status" value="1"/>
</dbReference>